<comment type="caution">
    <text evidence="1">The sequence shown here is derived from an EMBL/GenBank/DDBJ whole genome shotgun (WGS) entry which is preliminary data.</text>
</comment>
<keyword evidence="2" id="KW-1185">Reference proteome</keyword>
<dbReference type="Proteomes" id="UP000005709">
    <property type="component" value="Unassembled WGS sequence"/>
</dbReference>
<protein>
    <submittedName>
        <fullName evidence="1">Uncharacterized protein</fullName>
    </submittedName>
</protein>
<dbReference type="AlphaFoldDB" id="C8PK26"/>
<proteinExistence type="predicted"/>
<dbReference type="EMBL" id="ACYG01000027">
    <property type="protein sequence ID" value="EEV17281.1"/>
    <property type="molecule type" value="Genomic_DNA"/>
</dbReference>
<reference evidence="1 2" key="1">
    <citation type="submission" date="2009-07" db="EMBL/GenBank/DDBJ databases">
        <authorList>
            <person name="Madupu R."/>
            <person name="Sebastian Y."/>
            <person name="Durkin A.S."/>
            <person name="Torralba M."/>
            <person name="Methe B."/>
            <person name="Sutton G.G."/>
            <person name="Strausberg R.L."/>
            <person name="Nelson K.E."/>
        </authorList>
    </citation>
    <scope>NUCLEOTIDE SEQUENCE [LARGE SCALE GENOMIC DNA]</scope>
    <source>
        <strain evidence="1 2">RM3268</strain>
    </source>
</reference>
<evidence type="ECO:0000313" key="1">
    <source>
        <dbReference type="EMBL" id="EEV17281.1"/>
    </source>
</evidence>
<organism evidence="1 2">
    <name type="scientific">Campylobacter gracilis RM3268</name>
    <dbReference type="NCBI Taxonomy" id="553220"/>
    <lineage>
        <taxon>Bacteria</taxon>
        <taxon>Pseudomonadati</taxon>
        <taxon>Campylobacterota</taxon>
        <taxon>Epsilonproteobacteria</taxon>
        <taxon>Campylobacterales</taxon>
        <taxon>Campylobacteraceae</taxon>
        <taxon>Campylobacter</taxon>
    </lineage>
</organism>
<gene>
    <name evidence="1" type="ORF">CAMGR0001_1577</name>
</gene>
<name>C8PK26_9BACT</name>
<evidence type="ECO:0000313" key="2">
    <source>
        <dbReference type="Proteomes" id="UP000005709"/>
    </source>
</evidence>
<sequence>MRLSVNSFNRVIANFAIKDLNRCNAEFFWRVRNLQAT</sequence>
<accession>C8PK26</accession>